<keyword evidence="2" id="KW-1185">Reference proteome</keyword>
<evidence type="ECO:0000313" key="2">
    <source>
        <dbReference type="Proteomes" id="UP000622890"/>
    </source>
</evidence>
<protein>
    <submittedName>
        <fullName evidence="1">Uncharacterized protein</fullName>
    </submittedName>
</protein>
<reference evidence="1" key="1">
    <citation type="submission" date="2021-01" db="EMBL/GenBank/DDBJ databases">
        <title>Genome sequence of strain Noviherbaspirillum sp. DKR-6.</title>
        <authorList>
            <person name="Chaudhary D.K."/>
        </authorList>
    </citation>
    <scope>NUCLEOTIDE SEQUENCE</scope>
    <source>
        <strain evidence="1">DKR-6</strain>
    </source>
</reference>
<proteinExistence type="predicted"/>
<name>A0A934T0J6_9BURK</name>
<dbReference type="EMBL" id="JAEPBG010000026">
    <property type="protein sequence ID" value="MBK4738770.1"/>
    <property type="molecule type" value="Genomic_DNA"/>
</dbReference>
<dbReference type="AlphaFoldDB" id="A0A934T0J6"/>
<comment type="caution">
    <text evidence="1">The sequence shown here is derived from an EMBL/GenBank/DDBJ whole genome shotgun (WGS) entry which is preliminary data.</text>
</comment>
<dbReference type="RefSeq" id="WP_200598143.1">
    <property type="nucleotide sequence ID" value="NZ_JAEPBG010000026.1"/>
</dbReference>
<dbReference type="Proteomes" id="UP000622890">
    <property type="component" value="Unassembled WGS sequence"/>
</dbReference>
<evidence type="ECO:0000313" key="1">
    <source>
        <dbReference type="EMBL" id="MBK4738770.1"/>
    </source>
</evidence>
<sequence>MEHQGSACLQCGADDHRWDAHSGNCTECGFDEVQGFSPVPEIYEHFLHRVLSASPQRIEPSTPKRLMAEFRRVFPTPEELADGWNFLREHPELTIDVLRSAENHLH</sequence>
<accession>A0A934T0J6</accession>
<gene>
    <name evidence="1" type="ORF">JJB74_29510</name>
</gene>
<organism evidence="1 2">
    <name type="scientific">Noviherbaspirillum pedocola</name>
    <dbReference type="NCBI Taxonomy" id="2801341"/>
    <lineage>
        <taxon>Bacteria</taxon>
        <taxon>Pseudomonadati</taxon>
        <taxon>Pseudomonadota</taxon>
        <taxon>Betaproteobacteria</taxon>
        <taxon>Burkholderiales</taxon>
        <taxon>Oxalobacteraceae</taxon>
        <taxon>Noviherbaspirillum</taxon>
    </lineage>
</organism>